<reference evidence="2" key="2">
    <citation type="submission" date="2022-09" db="EMBL/GenBank/DDBJ databases">
        <title>Genome-inferred correspondence between phylogeny and metabolic traits in the wild Drosophila gut microbiome.</title>
        <authorList>
            <person name="Bueno E."/>
            <person name="Blow F."/>
            <person name="Douglas A.E."/>
        </authorList>
    </citation>
    <scope>NUCLEOTIDE SEQUENCE</scope>
    <source>
        <strain evidence="2">Dm-2019-70</strain>
    </source>
</reference>
<dbReference type="RefSeq" id="WP_014386897.1">
    <property type="nucleotide sequence ID" value="NZ_CABMJF010000051.1"/>
</dbReference>
<name>A0A0C1M1R4_LEVBR</name>
<evidence type="ECO:0000313" key="2">
    <source>
        <dbReference type="EMBL" id="MBS1011699.1"/>
    </source>
</evidence>
<protein>
    <submittedName>
        <fullName evidence="2">Type III secretion system protein PrgO</fullName>
    </submittedName>
</protein>
<gene>
    <name evidence="2" type="ORF">JK167_12855</name>
</gene>
<reference evidence="2" key="1">
    <citation type="submission" date="2020-12" db="EMBL/GenBank/DDBJ databases">
        <authorList>
            <person name="Mcmullen J.G."/>
        </authorList>
    </citation>
    <scope>NUCLEOTIDE SEQUENCE</scope>
    <source>
        <strain evidence="2">Dm-2019-70</strain>
    </source>
</reference>
<feature type="region of interest" description="Disordered" evidence="1">
    <location>
        <begin position="1"/>
        <end position="24"/>
    </location>
</feature>
<sequence>MALLNKKNNKQNTEDNRNKPTIIDDDAKITYGEKQYKAKDRQPIQVDPPVADMVRNISYAKDMPMYEVVKVAMEAYRDTLSDSEKIIYDMRQGK</sequence>
<dbReference type="OrthoDB" id="2305016at2"/>
<dbReference type="NCBIfam" id="NF041284">
    <property type="entry name" value="PrgO"/>
    <property type="match status" value="1"/>
</dbReference>
<accession>A0A0C1M1R4</accession>
<comment type="caution">
    <text evidence="2">The sequence shown here is derived from an EMBL/GenBank/DDBJ whole genome shotgun (WGS) entry which is preliminary data.</text>
</comment>
<evidence type="ECO:0000256" key="1">
    <source>
        <dbReference type="SAM" id="MobiDB-lite"/>
    </source>
</evidence>
<dbReference type="AlphaFoldDB" id="A0A0C1M1R4"/>
<dbReference type="EMBL" id="JAERKF010000022">
    <property type="protein sequence ID" value="MBS1011699.1"/>
    <property type="molecule type" value="Genomic_DNA"/>
</dbReference>
<proteinExistence type="predicted"/>
<organism evidence="2 3">
    <name type="scientific">Levilactobacillus brevis</name>
    <name type="common">Lactobacillus brevis</name>
    <dbReference type="NCBI Taxonomy" id="1580"/>
    <lineage>
        <taxon>Bacteria</taxon>
        <taxon>Bacillati</taxon>
        <taxon>Bacillota</taxon>
        <taxon>Bacilli</taxon>
        <taxon>Lactobacillales</taxon>
        <taxon>Lactobacillaceae</taxon>
        <taxon>Levilactobacillus</taxon>
    </lineage>
</organism>
<evidence type="ECO:0000313" key="3">
    <source>
        <dbReference type="Proteomes" id="UP000676478"/>
    </source>
</evidence>
<dbReference type="Proteomes" id="UP000676478">
    <property type="component" value="Unassembled WGS sequence"/>
</dbReference>